<comment type="subcellular location">
    <subcellularLocation>
        <location evidence="1">Nucleus</location>
    </subcellularLocation>
</comment>
<reference evidence="3" key="1">
    <citation type="submission" date="2016-08" db="EMBL/GenBank/DDBJ databases">
        <authorList>
            <person name="Yan J."/>
        </authorList>
    </citation>
    <scope>NUCLEOTIDE SEQUENCE</scope>
    <source>
        <strain evidence="3">CSS-01s</strain>
    </source>
</reference>
<evidence type="ECO:0000313" key="4">
    <source>
        <dbReference type="Proteomes" id="UP000627934"/>
    </source>
</evidence>
<dbReference type="GO" id="GO:0005634">
    <property type="term" value="C:nucleus"/>
    <property type="evidence" value="ECO:0007669"/>
    <property type="project" value="UniProtKB-SubCell"/>
</dbReference>
<proteinExistence type="predicted"/>
<evidence type="ECO:0000256" key="2">
    <source>
        <dbReference type="ARBA" id="ARBA00023242"/>
    </source>
</evidence>
<sequence>MSLTEINQRLKRLESLLERTLQQEAVHESVEAHVSEKSTSVSSEEPIHAVNGDDGTLLVEDGQSQFVSSLHWSLLATQLQDIKTMLSSSTDHAPSSAFSTSEVAQLMPASADECYELLEIFYRNVDPLTRLVYKPSLDVRFRSFVDHHTSAFYSPDDSLETFRPLAFSVFYSAVNSLQPQAIATHFNADKPHLLDKYQKGLELSLV</sequence>
<keyword evidence="2" id="KW-0539">Nucleus</keyword>
<accession>A0A8H7IQV1</accession>
<organism evidence="3 4">
    <name type="scientific">Lasiodiplodia theobromae</name>
    <dbReference type="NCBI Taxonomy" id="45133"/>
    <lineage>
        <taxon>Eukaryota</taxon>
        <taxon>Fungi</taxon>
        <taxon>Dikarya</taxon>
        <taxon>Ascomycota</taxon>
        <taxon>Pezizomycotina</taxon>
        <taxon>Dothideomycetes</taxon>
        <taxon>Dothideomycetes incertae sedis</taxon>
        <taxon>Botryosphaeriales</taxon>
        <taxon>Botryosphaeriaceae</taxon>
        <taxon>Lasiodiplodia</taxon>
    </lineage>
</organism>
<dbReference type="PANTHER" id="PTHR31001:SF77">
    <property type="entry name" value="TRANSCRIPTION FACTOR, PUTATIVE (AFU_ORTHOLOGUE AFUA_3G12940)-RELATED"/>
    <property type="match status" value="1"/>
</dbReference>
<gene>
    <name evidence="3" type="ORF">BFW01_g454</name>
</gene>
<comment type="caution">
    <text evidence="3">The sequence shown here is derived from an EMBL/GenBank/DDBJ whole genome shotgun (WGS) entry which is preliminary data.</text>
</comment>
<reference evidence="3" key="2">
    <citation type="journal article" date="2018" name="DNA Res.">
        <title>Comparative genome and transcriptome analyses reveal adaptations to opportunistic infections in woody plant degrading pathogens of Botryosphaeriaceae.</title>
        <authorList>
            <person name="Yan J.Y."/>
            <person name="Zhao W.S."/>
            <person name="Chen Z."/>
            <person name="Xing Q.K."/>
            <person name="Zhang W."/>
            <person name="Chethana K.W.T."/>
            <person name="Xue M.F."/>
            <person name="Xu J.P."/>
            <person name="Phillips A.J.L."/>
            <person name="Wang Y."/>
            <person name="Liu J.H."/>
            <person name="Liu M."/>
            <person name="Zhou Y."/>
            <person name="Jayawardena R.S."/>
            <person name="Manawasinghe I.S."/>
            <person name="Huang J.B."/>
            <person name="Qiao G.H."/>
            <person name="Fu C.Y."/>
            <person name="Guo F.F."/>
            <person name="Dissanayake A.J."/>
            <person name="Peng Y.L."/>
            <person name="Hyde K.D."/>
            <person name="Li X.H."/>
        </authorList>
    </citation>
    <scope>NUCLEOTIDE SEQUENCE</scope>
    <source>
        <strain evidence="3">CSS-01s</strain>
    </source>
</reference>
<dbReference type="AlphaFoldDB" id="A0A8H7IQV1"/>
<name>A0A8H7IQV1_9PEZI</name>
<dbReference type="PANTHER" id="PTHR31001">
    <property type="entry name" value="UNCHARACTERIZED TRANSCRIPTIONAL REGULATORY PROTEIN"/>
    <property type="match status" value="1"/>
</dbReference>
<protein>
    <submittedName>
        <fullName evidence="3">Uncharacterized protein</fullName>
    </submittedName>
</protein>
<evidence type="ECO:0000256" key="1">
    <source>
        <dbReference type="ARBA" id="ARBA00004123"/>
    </source>
</evidence>
<dbReference type="EMBL" id="MDYX01000037">
    <property type="protein sequence ID" value="KAF9630273.1"/>
    <property type="molecule type" value="Genomic_DNA"/>
</dbReference>
<dbReference type="Proteomes" id="UP000627934">
    <property type="component" value="Unassembled WGS sequence"/>
</dbReference>
<evidence type="ECO:0000313" key="3">
    <source>
        <dbReference type="EMBL" id="KAF9630273.1"/>
    </source>
</evidence>
<dbReference type="InterPro" id="IPR050613">
    <property type="entry name" value="Sec_Metabolite_Reg"/>
</dbReference>